<dbReference type="PANTHER" id="PTHR48111">
    <property type="entry name" value="REGULATOR OF RPOS"/>
    <property type="match status" value="1"/>
</dbReference>
<dbReference type="Gene3D" id="6.10.250.690">
    <property type="match status" value="1"/>
</dbReference>
<evidence type="ECO:0000313" key="6">
    <source>
        <dbReference type="EMBL" id="MCK8681329.1"/>
    </source>
</evidence>
<dbReference type="InterPro" id="IPR039420">
    <property type="entry name" value="WalR-like"/>
</dbReference>
<keyword evidence="1 3" id="KW-0238">DNA-binding</keyword>
<organism evidence="6 7">
    <name type="scientific">Streptomyces lichenis</name>
    <dbReference type="NCBI Taxonomy" id="2306967"/>
    <lineage>
        <taxon>Bacteria</taxon>
        <taxon>Bacillati</taxon>
        <taxon>Actinomycetota</taxon>
        <taxon>Actinomycetes</taxon>
        <taxon>Kitasatosporales</taxon>
        <taxon>Streptomycetaceae</taxon>
        <taxon>Streptomyces</taxon>
    </lineage>
</organism>
<keyword evidence="2" id="KW-0597">Phosphoprotein</keyword>
<evidence type="ECO:0000256" key="2">
    <source>
        <dbReference type="PROSITE-ProRule" id="PRU00169"/>
    </source>
</evidence>
<dbReference type="SMART" id="SM00862">
    <property type="entry name" value="Trans_reg_C"/>
    <property type="match status" value="1"/>
</dbReference>
<evidence type="ECO:0000259" key="4">
    <source>
        <dbReference type="PROSITE" id="PS50110"/>
    </source>
</evidence>
<dbReference type="InterPro" id="IPR011006">
    <property type="entry name" value="CheY-like_superfamily"/>
</dbReference>
<sequence>MRVLLVEDEPDLRDTVEAGLRDAGYAVDAVADWPNADLLLDVTDYDCVVLDRLLPSGDGLYALAGRRRTGWAAPVLCLTALHALPDRVEGFRLGADDYLPKPFAMVELVARVGSLARRAPGRLPVQLRCADLELDGARREVRRGGVLLTLTPKEYAVLHRLLVHQETVVTRSALIEHCWDEMADPASNVVDAVMAGLRRKLGGPPLIHTVRGHGFLLGAGQAGT</sequence>
<dbReference type="SUPFAM" id="SSF52172">
    <property type="entry name" value="CheY-like"/>
    <property type="match status" value="1"/>
</dbReference>
<reference evidence="6 7" key="1">
    <citation type="submission" date="2022-04" db="EMBL/GenBank/DDBJ databases">
        <title>Streptomyces sp. nov. LCR6-01 isolated from Lichen of Dirinaria sp.</title>
        <authorList>
            <person name="Kanchanasin P."/>
            <person name="Tanasupawat S."/>
            <person name="Phongsopitanun W."/>
        </authorList>
    </citation>
    <scope>NUCLEOTIDE SEQUENCE [LARGE SCALE GENOMIC DNA]</scope>
    <source>
        <strain evidence="6 7">LCR6-01</strain>
    </source>
</reference>
<dbReference type="PROSITE" id="PS51755">
    <property type="entry name" value="OMPR_PHOB"/>
    <property type="match status" value="1"/>
</dbReference>
<feature type="modified residue" description="4-aspartylphosphate" evidence="2">
    <location>
        <position position="51"/>
    </location>
</feature>
<keyword evidence="7" id="KW-1185">Reference proteome</keyword>
<dbReference type="Proteomes" id="UP001522868">
    <property type="component" value="Unassembled WGS sequence"/>
</dbReference>
<dbReference type="InterPro" id="IPR001789">
    <property type="entry name" value="Sig_transdc_resp-reg_receiver"/>
</dbReference>
<dbReference type="InterPro" id="IPR036388">
    <property type="entry name" value="WH-like_DNA-bd_sf"/>
</dbReference>
<dbReference type="Gene3D" id="3.40.50.2300">
    <property type="match status" value="1"/>
</dbReference>
<dbReference type="PANTHER" id="PTHR48111:SF36">
    <property type="entry name" value="TRANSCRIPTIONAL REGULATORY PROTEIN CUTR"/>
    <property type="match status" value="1"/>
</dbReference>
<name>A0ABT0IJ23_9ACTN</name>
<evidence type="ECO:0000256" key="1">
    <source>
        <dbReference type="ARBA" id="ARBA00023125"/>
    </source>
</evidence>
<feature type="DNA-binding region" description="OmpR/PhoB-type" evidence="3">
    <location>
        <begin position="124"/>
        <end position="219"/>
    </location>
</feature>
<dbReference type="SMART" id="SM00448">
    <property type="entry name" value="REC"/>
    <property type="match status" value="1"/>
</dbReference>
<dbReference type="InterPro" id="IPR016032">
    <property type="entry name" value="Sig_transdc_resp-reg_C-effctor"/>
</dbReference>
<dbReference type="Pfam" id="PF00486">
    <property type="entry name" value="Trans_reg_C"/>
    <property type="match status" value="1"/>
</dbReference>
<accession>A0ABT0IJ23</accession>
<dbReference type="RefSeq" id="WP_248637155.1">
    <property type="nucleotide sequence ID" value="NZ_JALPTH010000039.1"/>
</dbReference>
<evidence type="ECO:0000256" key="3">
    <source>
        <dbReference type="PROSITE-ProRule" id="PRU01091"/>
    </source>
</evidence>
<dbReference type="Pfam" id="PF00072">
    <property type="entry name" value="Response_reg"/>
    <property type="match status" value="1"/>
</dbReference>
<evidence type="ECO:0000313" key="7">
    <source>
        <dbReference type="Proteomes" id="UP001522868"/>
    </source>
</evidence>
<dbReference type="InterPro" id="IPR001867">
    <property type="entry name" value="OmpR/PhoB-type_DNA-bd"/>
</dbReference>
<feature type="domain" description="OmpR/PhoB-type" evidence="5">
    <location>
        <begin position="124"/>
        <end position="219"/>
    </location>
</feature>
<dbReference type="CDD" id="cd00383">
    <property type="entry name" value="trans_reg_C"/>
    <property type="match status" value="1"/>
</dbReference>
<dbReference type="SUPFAM" id="SSF46894">
    <property type="entry name" value="C-terminal effector domain of the bipartite response regulators"/>
    <property type="match status" value="1"/>
</dbReference>
<proteinExistence type="predicted"/>
<dbReference type="EMBL" id="JALPTH010000039">
    <property type="protein sequence ID" value="MCK8681329.1"/>
    <property type="molecule type" value="Genomic_DNA"/>
</dbReference>
<protein>
    <submittedName>
        <fullName evidence="6">Response regulator transcription factor</fullName>
    </submittedName>
</protein>
<comment type="caution">
    <text evidence="6">The sequence shown here is derived from an EMBL/GenBank/DDBJ whole genome shotgun (WGS) entry which is preliminary data.</text>
</comment>
<dbReference type="PROSITE" id="PS50110">
    <property type="entry name" value="RESPONSE_REGULATORY"/>
    <property type="match status" value="1"/>
</dbReference>
<feature type="domain" description="Response regulatory" evidence="4">
    <location>
        <begin position="2"/>
        <end position="116"/>
    </location>
</feature>
<dbReference type="Gene3D" id="1.10.10.10">
    <property type="entry name" value="Winged helix-like DNA-binding domain superfamily/Winged helix DNA-binding domain"/>
    <property type="match status" value="1"/>
</dbReference>
<gene>
    <name evidence="6" type="ORF">M1O15_28830</name>
</gene>
<evidence type="ECO:0000259" key="5">
    <source>
        <dbReference type="PROSITE" id="PS51755"/>
    </source>
</evidence>